<evidence type="ECO:0000313" key="2">
    <source>
        <dbReference type="Proteomes" id="UP001319045"/>
    </source>
</evidence>
<keyword evidence="2" id="KW-1185">Reference proteome</keyword>
<evidence type="ECO:0000313" key="1">
    <source>
        <dbReference type="EMBL" id="BCS85251.1"/>
    </source>
</evidence>
<proteinExistence type="predicted"/>
<organism evidence="1 2">
    <name type="scientific">Prevotella herbatica</name>
    <dbReference type="NCBI Taxonomy" id="2801997"/>
    <lineage>
        <taxon>Bacteria</taxon>
        <taxon>Pseudomonadati</taxon>
        <taxon>Bacteroidota</taxon>
        <taxon>Bacteroidia</taxon>
        <taxon>Bacteroidales</taxon>
        <taxon>Prevotellaceae</taxon>
        <taxon>Prevotella</taxon>
    </lineage>
</organism>
<protein>
    <submittedName>
        <fullName evidence="1">Uncharacterized protein</fullName>
    </submittedName>
</protein>
<dbReference type="Proteomes" id="UP001319045">
    <property type="component" value="Chromosome"/>
</dbReference>
<sequence length="96" mass="10959">MTSLVDNLSYQFRAFFLYTLYKDVISIDRHPYGIKAYHVSYGIGHSLFVNAGSNGKIFKFVIDKVDLVLTGIRLYNLEDLRHGDVSEIMCDSLCTD</sequence>
<dbReference type="EMBL" id="AP024484">
    <property type="protein sequence ID" value="BCS85251.1"/>
    <property type="molecule type" value="Genomic_DNA"/>
</dbReference>
<name>A0ABN6EKF0_9BACT</name>
<gene>
    <name evidence="1" type="ORF">prwr041_11440</name>
</gene>
<accession>A0ABN6EKF0</accession>
<reference evidence="1 2" key="1">
    <citation type="journal article" date="2022" name="Int. J. Syst. Evol. Microbiol.">
        <title>Prevotella herbatica sp. nov., a plant polysaccharide-decomposing anaerobic bacterium isolated from a methanogenic reactor.</title>
        <authorList>
            <person name="Uek A."/>
            <person name="Tonouchi A."/>
            <person name="Kaku N."/>
            <person name="Ueki K."/>
        </authorList>
    </citation>
    <scope>NUCLEOTIDE SEQUENCE [LARGE SCALE GENOMIC DNA]</scope>
    <source>
        <strain evidence="1 2">WR041</strain>
    </source>
</reference>